<sequence length="329" mass="37000">MQPWHSIKQLALCFNLIEHHQISIDTLQGLEKTRYNQFDTLIFPTLRWLIDQGVRFRHNSEVTDIIFKQDDKGKLFAQGLTYIHSGEEHTLNLGPQACVFVANGSVASDFSIGEHNSAALMTERPGNDWNLWHSLSNKVKGSGDPVQFVNRIRQTTVVSFTVTSPNKKIFQLMEQLSGNVDGTGGLTTLHASNWQISISLPYQPYFLGQPEHISVFWGYGLSPYTLGNFVKKAMVECSGEEILREIISHLNFSQDQHKIMEGTNCRHLIFPYFTAPLLPSADKPEVVPNGVGNLAFIGQFTNVDDYPCLNIEYAVRSARRAVYKLLGLG</sequence>
<dbReference type="EC" id="4.2.1.53" evidence="1"/>
<gene>
    <name evidence="1" type="primary">ohyA</name>
    <name evidence="1" type="ORF">DYBT9275_02639</name>
</gene>
<dbReference type="PANTHER" id="PTHR37417:SF2">
    <property type="entry name" value="67 KDA MYOSIN-CROSS-REACTIVE ANTIGEN FAMILY PROTEIN (AFU_ORTHOLOGUE AFUA_5G09970)"/>
    <property type="match status" value="1"/>
</dbReference>
<accession>A0A916JG23</accession>
<keyword evidence="2" id="KW-1185">Reference proteome</keyword>
<dbReference type="GO" id="GO:0006631">
    <property type="term" value="P:fatty acid metabolic process"/>
    <property type="evidence" value="ECO:0007669"/>
    <property type="project" value="InterPro"/>
</dbReference>
<comment type="caution">
    <text evidence="1">The sequence shown here is derived from an EMBL/GenBank/DDBJ whole genome shotgun (WGS) entry which is preliminary data.</text>
</comment>
<dbReference type="InterPro" id="IPR010354">
    <property type="entry name" value="Oleate_hydratase"/>
</dbReference>
<dbReference type="SUPFAM" id="SSF51905">
    <property type="entry name" value="FAD/NAD(P)-binding domain"/>
    <property type="match status" value="1"/>
</dbReference>
<protein>
    <submittedName>
        <fullName evidence="1">Oleate hydratase</fullName>
        <ecNumber evidence="1">4.2.1.53</ecNumber>
    </submittedName>
</protein>
<dbReference type="GO" id="GO:0050151">
    <property type="term" value="F:oleate hydratase activity"/>
    <property type="evidence" value="ECO:0007669"/>
    <property type="project" value="UniProtKB-EC"/>
</dbReference>
<dbReference type="EMBL" id="CAJRAF010000002">
    <property type="protein sequence ID" value="CAG5001308.1"/>
    <property type="molecule type" value="Genomic_DNA"/>
</dbReference>
<dbReference type="InterPro" id="IPR036188">
    <property type="entry name" value="FAD/NAD-bd_sf"/>
</dbReference>
<keyword evidence="1" id="KW-0456">Lyase</keyword>
<dbReference type="Gene3D" id="3.50.50.60">
    <property type="entry name" value="FAD/NAD(P)-binding domain"/>
    <property type="match status" value="2"/>
</dbReference>
<name>A0A916JG23_9BACT</name>
<dbReference type="Proteomes" id="UP000680038">
    <property type="component" value="Unassembled WGS sequence"/>
</dbReference>
<dbReference type="GO" id="GO:0071949">
    <property type="term" value="F:FAD binding"/>
    <property type="evidence" value="ECO:0007669"/>
    <property type="project" value="InterPro"/>
</dbReference>
<reference evidence="1" key="1">
    <citation type="submission" date="2021-04" db="EMBL/GenBank/DDBJ databases">
        <authorList>
            <person name="Rodrigo-Torres L."/>
            <person name="Arahal R. D."/>
            <person name="Lucena T."/>
        </authorList>
    </citation>
    <scope>NUCLEOTIDE SEQUENCE</scope>
    <source>
        <strain evidence="1">CECT 9275</strain>
    </source>
</reference>
<evidence type="ECO:0000313" key="1">
    <source>
        <dbReference type="EMBL" id="CAG5001308.1"/>
    </source>
</evidence>
<organism evidence="1 2">
    <name type="scientific">Dyadobacter helix</name>
    <dbReference type="NCBI Taxonomy" id="2822344"/>
    <lineage>
        <taxon>Bacteria</taxon>
        <taxon>Pseudomonadati</taxon>
        <taxon>Bacteroidota</taxon>
        <taxon>Cytophagia</taxon>
        <taxon>Cytophagales</taxon>
        <taxon>Spirosomataceae</taxon>
        <taxon>Dyadobacter</taxon>
    </lineage>
</organism>
<evidence type="ECO:0000313" key="2">
    <source>
        <dbReference type="Proteomes" id="UP000680038"/>
    </source>
</evidence>
<dbReference type="Pfam" id="PF06100">
    <property type="entry name" value="MCRA"/>
    <property type="match status" value="1"/>
</dbReference>
<proteinExistence type="predicted"/>
<dbReference type="AlphaFoldDB" id="A0A916JG23"/>
<dbReference type="PANTHER" id="PTHR37417">
    <property type="entry name" value="67 KDA MYOSIN-CROSS-REACTIVE ANTIGEN FAMILY PROTEIN (AFU_ORTHOLOGUE AFUA_5G09970)"/>
    <property type="match status" value="1"/>
</dbReference>